<reference evidence="2 3" key="1">
    <citation type="submission" date="2024-01" db="EMBL/GenBank/DDBJ databases">
        <authorList>
            <person name="Allen C."/>
            <person name="Tagirdzhanova G."/>
        </authorList>
    </citation>
    <scope>NUCLEOTIDE SEQUENCE [LARGE SCALE GENOMIC DNA]</scope>
    <source>
        <strain evidence="2 3">CBS 119000</strain>
    </source>
</reference>
<evidence type="ECO:0000256" key="1">
    <source>
        <dbReference type="SAM" id="MobiDB-lite"/>
    </source>
</evidence>
<evidence type="ECO:0000313" key="2">
    <source>
        <dbReference type="EMBL" id="CAK7273352.1"/>
    </source>
</evidence>
<gene>
    <name evidence="2" type="ORF">SEPCBS119000_005609</name>
</gene>
<evidence type="ECO:0000313" key="3">
    <source>
        <dbReference type="Proteomes" id="UP001642502"/>
    </source>
</evidence>
<protein>
    <recommendedName>
        <fullName evidence="4">Retrotransposon gag domain-containing protein</fullName>
    </recommendedName>
</protein>
<keyword evidence="3" id="KW-1185">Reference proteome</keyword>
<evidence type="ECO:0008006" key="4">
    <source>
        <dbReference type="Google" id="ProtNLM"/>
    </source>
</evidence>
<name>A0ABP0DYU6_9PEZI</name>
<proteinExistence type="predicted"/>
<dbReference type="EMBL" id="CAWUON010000110">
    <property type="protein sequence ID" value="CAK7273352.1"/>
    <property type="molecule type" value="Genomic_DNA"/>
</dbReference>
<organism evidence="2 3">
    <name type="scientific">Sporothrix epigloea</name>
    <dbReference type="NCBI Taxonomy" id="1892477"/>
    <lineage>
        <taxon>Eukaryota</taxon>
        <taxon>Fungi</taxon>
        <taxon>Dikarya</taxon>
        <taxon>Ascomycota</taxon>
        <taxon>Pezizomycotina</taxon>
        <taxon>Sordariomycetes</taxon>
        <taxon>Sordariomycetidae</taxon>
        <taxon>Ophiostomatales</taxon>
        <taxon>Ophiostomataceae</taxon>
        <taxon>Sporothrix</taxon>
    </lineage>
</organism>
<feature type="compositionally biased region" description="Basic residues" evidence="1">
    <location>
        <begin position="332"/>
        <end position="350"/>
    </location>
</feature>
<feature type="region of interest" description="Disordered" evidence="1">
    <location>
        <begin position="318"/>
        <end position="357"/>
    </location>
</feature>
<sequence length="357" mass="41228">MALPAPPPPATAQTLDVWNSSSLLNIMSGKEIVYAPPPAHQTPNWAIELHRFMADTISDVRVFFKAYRGRDRAVEDSCSDVIWAHYNLLASTMKYLSLRNIAAITNVEEFRQAMVRACDRFALYLWAQIVRISRNVDQHSETIEKLLSAVKQRHPELQIPPMACLKTAPPPGRVDFGSGQRPSQELYETLEALSKALSPTSDSLSTCAAPPHHFPPSVPMDLPNKFIGKKTDCFHIWWRTVRAFLCVFNACFPEDVMRIAWVSLLLEDTALAWYRVREHDFEKYGLQDNWLAFMEALKDRFYDAAQIARLKNSNNEAYDYTRSDPTQFSQSRQRRRSRPRRSRRQRRAARRRQEQSL</sequence>
<dbReference type="PROSITE" id="PS50007">
    <property type="entry name" value="PIPLC_X_DOMAIN"/>
    <property type="match status" value="1"/>
</dbReference>
<comment type="caution">
    <text evidence="2">The sequence shown here is derived from an EMBL/GenBank/DDBJ whole genome shotgun (WGS) entry which is preliminary data.</text>
</comment>
<accession>A0ABP0DYU6</accession>
<dbReference type="Proteomes" id="UP001642502">
    <property type="component" value="Unassembled WGS sequence"/>
</dbReference>